<feature type="region of interest" description="Disordered" evidence="2">
    <location>
        <begin position="224"/>
        <end position="244"/>
    </location>
</feature>
<feature type="region of interest" description="Disordered" evidence="2">
    <location>
        <begin position="1"/>
        <end position="51"/>
    </location>
</feature>
<gene>
    <name evidence="4" type="ORF">SeLEV6574_g08157</name>
</gene>
<reference evidence="4 5" key="1">
    <citation type="journal article" date="2019" name="Sci. Rep.">
        <title>Comparative genomics of chytrid fungi reveal insights into the obligate biotrophic and pathogenic lifestyle of Synchytrium endobioticum.</title>
        <authorList>
            <person name="van de Vossenberg B.T.L.H."/>
            <person name="Warris S."/>
            <person name="Nguyen H.D.T."/>
            <person name="van Gent-Pelzer M.P.E."/>
            <person name="Joly D.L."/>
            <person name="van de Geest H.C."/>
            <person name="Bonants P.J.M."/>
            <person name="Smith D.S."/>
            <person name="Levesque C.A."/>
            <person name="van der Lee T.A.J."/>
        </authorList>
    </citation>
    <scope>NUCLEOTIDE SEQUENCE [LARGE SCALE GENOMIC DNA]</scope>
    <source>
        <strain evidence="4 5">LEV6574</strain>
    </source>
</reference>
<dbReference type="GO" id="GO:1990904">
    <property type="term" value="C:ribonucleoprotein complex"/>
    <property type="evidence" value="ECO:0007669"/>
    <property type="project" value="TreeGrafter"/>
</dbReference>
<name>A0A507CDI6_9FUNG</name>
<dbReference type="PROSITE" id="PS50177">
    <property type="entry name" value="NTF2_DOMAIN"/>
    <property type="match status" value="1"/>
</dbReference>
<dbReference type="PANTHER" id="PTHR10693:SF20">
    <property type="entry name" value="AT27578P"/>
    <property type="match status" value="1"/>
</dbReference>
<organism evidence="4 5">
    <name type="scientific">Synchytrium endobioticum</name>
    <dbReference type="NCBI Taxonomy" id="286115"/>
    <lineage>
        <taxon>Eukaryota</taxon>
        <taxon>Fungi</taxon>
        <taxon>Fungi incertae sedis</taxon>
        <taxon>Chytridiomycota</taxon>
        <taxon>Chytridiomycota incertae sedis</taxon>
        <taxon>Chytridiomycetes</taxon>
        <taxon>Synchytriales</taxon>
        <taxon>Synchytriaceae</taxon>
        <taxon>Synchytrium</taxon>
    </lineage>
</organism>
<dbReference type="OrthoDB" id="339151at2759"/>
<dbReference type="PANTHER" id="PTHR10693">
    <property type="entry name" value="RAS GTPASE-ACTIVATING PROTEIN-BINDING PROTEIN"/>
    <property type="match status" value="1"/>
</dbReference>
<protein>
    <recommendedName>
        <fullName evidence="3">NTF2 domain-containing protein</fullName>
    </recommendedName>
</protein>
<feature type="domain" description="NTF2" evidence="3">
    <location>
        <begin position="67"/>
        <end position="195"/>
    </location>
</feature>
<dbReference type="AlphaFoldDB" id="A0A507CDI6"/>
<dbReference type="InterPro" id="IPR032710">
    <property type="entry name" value="NTF2-like_dom_sf"/>
</dbReference>
<feature type="compositionally biased region" description="Pro residues" evidence="2">
    <location>
        <begin position="32"/>
        <end position="49"/>
    </location>
</feature>
<dbReference type="EMBL" id="QEAM01000749">
    <property type="protein sequence ID" value="TPX35625.1"/>
    <property type="molecule type" value="Genomic_DNA"/>
</dbReference>
<accession>A0A507CDI6</accession>
<feature type="non-terminal residue" evidence="4">
    <location>
        <position position="1"/>
    </location>
</feature>
<dbReference type="GO" id="GO:0005829">
    <property type="term" value="C:cytosol"/>
    <property type="evidence" value="ECO:0007669"/>
    <property type="project" value="TreeGrafter"/>
</dbReference>
<dbReference type="SUPFAM" id="SSF54427">
    <property type="entry name" value="NTF2-like"/>
    <property type="match status" value="1"/>
</dbReference>
<dbReference type="InterPro" id="IPR039539">
    <property type="entry name" value="Ras_GTPase_bind_prot"/>
</dbReference>
<evidence type="ECO:0000259" key="3">
    <source>
        <dbReference type="PROSITE" id="PS50177"/>
    </source>
</evidence>
<evidence type="ECO:0000256" key="2">
    <source>
        <dbReference type="SAM" id="MobiDB-lite"/>
    </source>
</evidence>
<comment type="caution">
    <text evidence="4">The sequence shown here is derived from an EMBL/GenBank/DDBJ whole genome shotgun (WGS) entry which is preliminary data.</text>
</comment>
<dbReference type="InterPro" id="IPR002075">
    <property type="entry name" value="NTF2_dom"/>
</dbReference>
<dbReference type="Proteomes" id="UP000320475">
    <property type="component" value="Unassembled WGS sequence"/>
</dbReference>
<evidence type="ECO:0000313" key="4">
    <source>
        <dbReference type="EMBL" id="TPX35625.1"/>
    </source>
</evidence>
<feature type="compositionally biased region" description="Basic residues" evidence="2">
    <location>
        <begin position="19"/>
        <end position="30"/>
    </location>
</feature>
<dbReference type="VEuPathDB" id="FungiDB:SeMB42_g04779"/>
<dbReference type="InterPro" id="IPR018222">
    <property type="entry name" value="Nuclear_transport_factor_2_euk"/>
</dbReference>
<sequence>TRSYRINYLGSTQNNRSTTPKKRPTRHKRPTTSPPPSPPSPSSSSPPPDCLDFQQQKFHCNMYKLDLSSYFQLKVFQQMAANTLHTPVDVNVCETKQEPNNAHLFYKNESQFTFGTECDQVKPRHGQQEVHQRIQELGLKDCQVKISNIDSQASSGGVLLQVLGEMSNQGGPAHKFAQTFFSARQTNGYYVLNDINDQRLRPNMTEQEVDAIPIRIDSGVSIEAVSPQQPAPTAPAAPVSNITA</sequence>
<feature type="compositionally biased region" description="Polar residues" evidence="2">
    <location>
        <begin position="1"/>
        <end position="15"/>
    </location>
</feature>
<dbReference type="Gene3D" id="3.10.450.50">
    <property type="match status" value="1"/>
</dbReference>
<dbReference type="CDD" id="cd00780">
    <property type="entry name" value="NTF2"/>
    <property type="match status" value="1"/>
</dbReference>
<evidence type="ECO:0000313" key="5">
    <source>
        <dbReference type="Proteomes" id="UP000320475"/>
    </source>
</evidence>
<evidence type="ECO:0000256" key="1">
    <source>
        <dbReference type="ARBA" id="ARBA00022884"/>
    </source>
</evidence>
<dbReference type="Pfam" id="PF02136">
    <property type="entry name" value="NTF2"/>
    <property type="match status" value="1"/>
</dbReference>
<keyword evidence="1" id="KW-0694">RNA-binding</keyword>
<proteinExistence type="predicted"/>
<dbReference type="GO" id="GO:0003729">
    <property type="term" value="F:mRNA binding"/>
    <property type="evidence" value="ECO:0007669"/>
    <property type="project" value="TreeGrafter"/>
</dbReference>